<dbReference type="EMBL" id="JAPUUL010000258">
    <property type="protein sequence ID" value="KAJ8131618.1"/>
    <property type="molecule type" value="Genomic_DNA"/>
</dbReference>
<accession>A0ACC2JWN8</accession>
<organism evidence="1 2">
    <name type="scientific">Lasiodiplodia mahajangana</name>
    <dbReference type="NCBI Taxonomy" id="1108764"/>
    <lineage>
        <taxon>Eukaryota</taxon>
        <taxon>Fungi</taxon>
        <taxon>Dikarya</taxon>
        <taxon>Ascomycota</taxon>
        <taxon>Pezizomycotina</taxon>
        <taxon>Dothideomycetes</taxon>
        <taxon>Dothideomycetes incertae sedis</taxon>
        <taxon>Botryosphaeriales</taxon>
        <taxon>Botryosphaeriaceae</taxon>
        <taxon>Lasiodiplodia</taxon>
    </lineage>
</organism>
<name>A0ACC2JWN8_9PEZI</name>
<dbReference type="Proteomes" id="UP001153332">
    <property type="component" value="Unassembled WGS sequence"/>
</dbReference>
<reference evidence="1" key="1">
    <citation type="submission" date="2022-12" db="EMBL/GenBank/DDBJ databases">
        <title>Genome Sequence of Lasiodiplodia mahajangana.</title>
        <authorList>
            <person name="Buettner E."/>
        </authorList>
    </citation>
    <scope>NUCLEOTIDE SEQUENCE</scope>
    <source>
        <strain evidence="1">VT137</strain>
    </source>
</reference>
<evidence type="ECO:0000313" key="1">
    <source>
        <dbReference type="EMBL" id="KAJ8131618.1"/>
    </source>
</evidence>
<gene>
    <name evidence="1" type="ORF">O1611_g2000</name>
</gene>
<sequence length="316" mass="33780">MDDGTSSLKTTLRQIRDYSDLTLDCDGLEFKVHRAYLCAQSPVISAALKGDFMEAKTGMIHMDFDIQTVRRFIEFIYTGDYHVSPNPAVDVLSSGALDKSRTIEGQLEGMEIGGVDAAGLDTGVGSLGSSEEIANGLVCHGHMNSLADYYDISALAALSRSKVEKTLTAEWSAKPFCDLAQQSISSTNDKSFLRMLGAVAADHIHELLGKGIFDEGGLAEGLAPYILPGVVSKLKAAEAREAQLKSGLSLAEAAVEGERQESARLSQNVEQCIELLEEHKSAGAITQPTSYVADVAVPAMSEPRGTTSVTYLGVVW</sequence>
<protein>
    <submittedName>
        <fullName evidence="1">Uncharacterized protein</fullName>
    </submittedName>
</protein>
<proteinExistence type="predicted"/>
<keyword evidence="2" id="KW-1185">Reference proteome</keyword>
<comment type="caution">
    <text evidence="1">The sequence shown here is derived from an EMBL/GenBank/DDBJ whole genome shotgun (WGS) entry which is preliminary data.</text>
</comment>
<evidence type="ECO:0000313" key="2">
    <source>
        <dbReference type="Proteomes" id="UP001153332"/>
    </source>
</evidence>